<name>A0A916NF26_9BURK</name>
<dbReference type="EMBL" id="CAJPUY010000016">
    <property type="protein sequence ID" value="CAG2150910.1"/>
    <property type="molecule type" value="Genomic_DNA"/>
</dbReference>
<protein>
    <recommendedName>
        <fullName evidence="2">ABC-type transport auxiliary lipoprotein component domain-containing protein</fullName>
    </recommendedName>
</protein>
<evidence type="ECO:0000256" key="1">
    <source>
        <dbReference type="SAM" id="SignalP"/>
    </source>
</evidence>
<dbReference type="SUPFAM" id="SSF159594">
    <property type="entry name" value="XCC0632-like"/>
    <property type="match status" value="1"/>
</dbReference>
<gene>
    <name evidence="3" type="ORF">LMG31506_04324</name>
</gene>
<evidence type="ECO:0000313" key="3">
    <source>
        <dbReference type="EMBL" id="CAG2150910.1"/>
    </source>
</evidence>
<reference evidence="3" key="1">
    <citation type="submission" date="2021-03" db="EMBL/GenBank/DDBJ databases">
        <authorList>
            <person name="Peeters C."/>
        </authorList>
    </citation>
    <scope>NUCLEOTIDE SEQUENCE</scope>
    <source>
        <strain evidence="3">LMG 31506</strain>
    </source>
</reference>
<feature type="domain" description="ABC-type transport auxiliary lipoprotein component" evidence="2">
    <location>
        <begin position="79"/>
        <end position="199"/>
    </location>
</feature>
<comment type="caution">
    <text evidence="3">The sequence shown here is derived from an EMBL/GenBank/DDBJ whole genome shotgun (WGS) entry which is preliminary data.</text>
</comment>
<feature type="chain" id="PRO_5037838646" description="ABC-type transport auxiliary lipoprotein component domain-containing protein" evidence="1">
    <location>
        <begin position="26"/>
        <end position="206"/>
    </location>
</feature>
<feature type="signal peptide" evidence="1">
    <location>
        <begin position="1"/>
        <end position="25"/>
    </location>
</feature>
<evidence type="ECO:0000259" key="2">
    <source>
        <dbReference type="Pfam" id="PF03886"/>
    </source>
</evidence>
<sequence>MTGPTRSLRLRSVFAAMLVSCLLAACSNAPTNAVRWSVPAGERAPVAAQGLPSGLQIRVTGAPWINQTGFLYSLDYRAPGTFDNYAHNQWVDRPPVLVEDLMRRAYAAAQATPSGSASAGGGAAAQVAALSVRLVEFAQHYRSQNESEARVAAVVTVSEVNPGRVRSAMFQASASAPSADAAGGAEAMAQASDRLIEQIFAWAAAR</sequence>
<accession>A0A916NF26</accession>
<dbReference type="Gene3D" id="3.40.50.10610">
    <property type="entry name" value="ABC-type transport auxiliary lipoprotein component"/>
    <property type="match status" value="1"/>
</dbReference>
<organism evidence="3 4">
    <name type="scientific">Cupriavidus yeoncheonensis</name>
    <dbReference type="NCBI Taxonomy" id="1462994"/>
    <lineage>
        <taxon>Bacteria</taxon>
        <taxon>Pseudomonadati</taxon>
        <taxon>Pseudomonadota</taxon>
        <taxon>Betaproteobacteria</taxon>
        <taxon>Burkholderiales</taxon>
        <taxon>Burkholderiaceae</taxon>
        <taxon>Cupriavidus</taxon>
    </lineage>
</organism>
<dbReference type="InterPro" id="IPR005586">
    <property type="entry name" value="ABC_trans_aux"/>
</dbReference>
<proteinExistence type="predicted"/>
<keyword evidence="4" id="KW-1185">Reference proteome</keyword>
<dbReference type="AlphaFoldDB" id="A0A916NF26"/>
<evidence type="ECO:0000313" key="4">
    <source>
        <dbReference type="Proteomes" id="UP000672934"/>
    </source>
</evidence>
<dbReference type="PROSITE" id="PS51257">
    <property type="entry name" value="PROKAR_LIPOPROTEIN"/>
    <property type="match status" value="1"/>
</dbReference>
<keyword evidence="1" id="KW-0732">Signal</keyword>
<dbReference type="Proteomes" id="UP000672934">
    <property type="component" value="Unassembled WGS sequence"/>
</dbReference>
<dbReference type="Pfam" id="PF03886">
    <property type="entry name" value="ABC_trans_aux"/>
    <property type="match status" value="1"/>
</dbReference>